<protein>
    <submittedName>
        <fullName evidence="2">Uncharacterized protein LOC117654311</fullName>
    </submittedName>
</protein>
<organism evidence="2">
    <name type="scientific">Thrips palmi</name>
    <name type="common">Melon thrips</name>
    <dbReference type="NCBI Taxonomy" id="161013"/>
    <lineage>
        <taxon>Eukaryota</taxon>
        <taxon>Metazoa</taxon>
        <taxon>Ecdysozoa</taxon>
        <taxon>Arthropoda</taxon>
        <taxon>Hexapoda</taxon>
        <taxon>Insecta</taxon>
        <taxon>Pterygota</taxon>
        <taxon>Neoptera</taxon>
        <taxon>Paraneoptera</taxon>
        <taxon>Thysanoptera</taxon>
        <taxon>Terebrantia</taxon>
        <taxon>Thripoidea</taxon>
        <taxon>Thripidae</taxon>
        <taxon>Thrips</taxon>
    </lineage>
</organism>
<proteinExistence type="predicted"/>
<evidence type="ECO:0000313" key="2">
    <source>
        <dbReference type="RefSeq" id="XP_034256781.1"/>
    </source>
</evidence>
<dbReference type="RefSeq" id="XP_034256781.1">
    <property type="nucleotide sequence ID" value="XM_034400890.1"/>
</dbReference>
<dbReference type="AlphaFoldDB" id="A0A6P9AMI8"/>
<gene>
    <name evidence="2" type="primary">LOC117654311</name>
</gene>
<name>A0A6P9AMI8_THRPL</name>
<dbReference type="KEGG" id="tpal:117654311"/>
<sequence>MSVRPSHFNPSRPFDRQTLTGYFKPKVNVTNNNWARVDLAVRSNNQWKDNAFVLNFRNSACSTMREHVPDFFRIVAKHSGATTDTKAPCVIPAGHFAFKNESVAWTFPSFPVMPYGRYKFRATGGFSKSTAHPSFCVAVDCEVIPKPS</sequence>
<dbReference type="InParanoid" id="A0A6P9AMI8"/>
<dbReference type="OrthoDB" id="8192875at2759"/>
<evidence type="ECO:0000313" key="1">
    <source>
        <dbReference type="Proteomes" id="UP000515158"/>
    </source>
</evidence>
<reference evidence="2" key="1">
    <citation type="submission" date="2025-08" db="UniProtKB">
        <authorList>
            <consortium name="RefSeq"/>
        </authorList>
    </citation>
    <scope>IDENTIFICATION</scope>
    <source>
        <tissue evidence="2">Total insect</tissue>
    </source>
</reference>
<dbReference type="GeneID" id="117654311"/>
<accession>A0A6P9AMI8</accession>
<dbReference type="Proteomes" id="UP000515158">
    <property type="component" value="Unplaced"/>
</dbReference>
<keyword evidence="1" id="KW-1185">Reference proteome</keyword>